<feature type="region of interest" description="Disordered" evidence="1">
    <location>
        <begin position="284"/>
        <end position="321"/>
    </location>
</feature>
<feature type="region of interest" description="Disordered" evidence="1">
    <location>
        <begin position="647"/>
        <end position="709"/>
    </location>
</feature>
<sequence>MSGPSTLRICLAAMAPALTEAASARLRLQDTGDTQRSSGKPYKSCQGTNSVDISRTLSVSNDDLKALGSCERSKGEGRVTHLSLADCERDTLDLNSKVSTVTCKAANFQGFTSVSPTSKADNTSLSRSNAITLLDISKIDIVSKPIESPFYVSEDFQESGLVSRTSSVLLNKLKIMNKPETGALINKESGNSLFSGNNQSEDISRILKSNSNNHHAPVSKNSELNMVNGNGNIEKSSKECDEKGDAPRKKTPTTVNKRSVHFTVFDQPQVELKKDQEKMGVTCTGKDSLPGSSGQISSSAGSSTQFLPMEADDTKTRDETRKECARKQAYLERKVETLLRRLKRMRGKVVETHSREQLRQFVNYQHRSLQQVAKVMRSEAPGPAELKEHFLSNEEVKSMSTTELVKLVKTYQPLATAHNSRHLIPHVSDHRGISSNSGRLGSSFGSVNPVMVMEPGLRAQCAEISERLGQRVTNASAELDSDATASSSGGESGDEEIDTPLALKNDLSTPTKPKLALDIPPLFKRAEWRWASDRAGIVSRWTWLQAQVSDLEYRIRQQSQVHRQLRASKGGVVLGDPPSTADILRRLQGMTPASSQATSTSLECGAGQERDQVSSEDNREALEVSPFNIQAVMSNVDKQASRLSQSLGNCLSPASSSASAPSSMVGSPRVTSSTSSPAQVTLRDSSPHGHAYGSGEENTAESGPNVPKELSLASRTSDLLHTPESQRQRPPSSILSTSLPLAALPHLDASCQSARCRPLRSYRKRRVLRTVGLHRHSQKAARLSDVKCRCSPPANPCPMCGGRQNNTLSMDTETMSLRERVALVDASFHPVLSFPEDISLPIHCEGLLKSGLWQDKPVAKRSRGAHRQQHLYRGSLLLTEDYQLHSKKRQQNNNNHHHQQSKVLALVTSENGQGETKKKKARKNVSLGSASQNNRNNAGSTPSTASVIKNFSEKIKNKYDSKAKSKGATTKAKVTAPVSSKVKRKASKMAKDAIKKRKEAEIMEEEEDDDLEALYLEQGFTDIDTENAGETLSASASQSSLRDLGHQSHRGSRRRVDNSYDINNIVIPLSMATSVPVEQPQYKEIMTPKWREIPMRDASLPSSAAVVSLDSLAMQLEKTNGVARSAEQPKLAEPDAAPQEKQIESAHEAEKEREEEEEDLSDEAFALRHLKLELEEKKRFRNFVQYPPLRRSRARSDVSLSAMDRGEHVPLEEGSLSSRPTTPVLMKSLPSLTCGRGGNLEESLANLQCQRPRTTSVSTPASKRETRQGSLSGQDGVEAQRDLAVEPWPHRSFPLATEEYECMLKEAPPGPTVVAHQHETRYACSATSKPLVKIEESTLRDIVGEAARNAETVLDSIASVVDSITLSPQSASASASVSSAADDDVADPEWTGGADNSTNSSNSYKRGRSRRILDDPNDPEWLGSDTPRKNKNKR</sequence>
<keyword evidence="2" id="KW-0732">Signal</keyword>
<feature type="region of interest" description="Disordered" evidence="1">
    <location>
        <begin position="1121"/>
        <end position="1162"/>
    </location>
</feature>
<feature type="compositionally biased region" description="Basic and acidic residues" evidence="1">
    <location>
        <begin position="608"/>
        <end position="619"/>
    </location>
</feature>
<evidence type="ECO:0000313" key="5">
    <source>
        <dbReference type="Proteomes" id="UP001283361"/>
    </source>
</evidence>
<feature type="region of interest" description="Disordered" evidence="1">
    <location>
        <begin position="474"/>
        <end position="497"/>
    </location>
</feature>
<feature type="compositionally biased region" description="Acidic residues" evidence="1">
    <location>
        <begin position="1153"/>
        <end position="1162"/>
    </location>
</feature>
<dbReference type="SMART" id="SM01300">
    <property type="entry name" value="PEHE"/>
    <property type="match status" value="1"/>
</dbReference>
<name>A0AAE1CWA6_9GAST</name>
<evidence type="ECO:0000256" key="1">
    <source>
        <dbReference type="SAM" id="MobiDB-lite"/>
    </source>
</evidence>
<dbReference type="InterPro" id="IPR029332">
    <property type="entry name" value="PEHE_dom"/>
</dbReference>
<evidence type="ECO:0000313" key="4">
    <source>
        <dbReference type="EMBL" id="KAK3740468.1"/>
    </source>
</evidence>
<dbReference type="PANTHER" id="PTHR22443">
    <property type="entry name" value="NON-SPECIFIC LETHAL 1, ISOFORM M"/>
    <property type="match status" value="1"/>
</dbReference>
<accession>A0AAE1CWA6</accession>
<feature type="region of interest" description="Disordered" evidence="1">
    <location>
        <begin position="1249"/>
        <end position="1276"/>
    </location>
</feature>
<feature type="region of interest" description="Disordered" evidence="1">
    <location>
        <begin position="212"/>
        <end position="254"/>
    </location>
</feature>
<dbReference type="EMBL" id="JAWDGP010006468">
    <property type="protein sequence ID" value="KAK3740468.1"/>
    <property type="molecule type" value="Genomic_DNA"/>
</dbReference>
<feature type="domain" description="PEHE" evidence="3">
    <location>
        <begin position="1085"/>
        <end position="1259"/>
    </location>
</feature>
<feature type="compositionally biased region" description="Polar residues" evidence="1">
    <location>
        <begin position="212"/>
        <end position="234"/>
    </location>
</feature>
<feature type="region of interest" description="Disordered" evidence="1">
    <location>
        <begin position="1030"/>
        <end position="1056"/>
    </location>
</feature>
<evidence type="ECO:0000256" key="2">
    <source>
        <dbReference type="SAM" id="SignalP"/>
    </source>
</evidence>
<feature type="compositionally biased region" description="Polar residues" evidence="1">
    <location>
        <begin position="1249"/>
        <end position="1261"/>
    </location>
</feature>
<protein>
    <recommendedName>
        <fullName evidence="3">PEHE domain-containing protein</fullName>
    </recommendedName>
</protein>
<organism evidence="4 5">
    <name type="scientific">Elysia crispata</name>
    <name type="common">lettuce slug</name>
    <dbReference type="NCBI Taxonomy" id="231223"/>
    <lineage>
        <taxon>Eukaryota</taxon>
        <taxon>Metazoa</taxon>
        <taxon>Spiralia</taxon>
        <taxon>Lophotrochozoa</taxon>
        <taxon>Mollusca</taxon>
        <taxon>Gastropoda</taxon>
        <taxon>Heterobranchia</taxon>
        <taxon>Euthyneura</taxon>
        <taxon>Panpulmonata</taxon>
        <taxon>Sacoglossa</taxon>
        <taxon>Placobranchoidea</taxon>
        <taxon>Plakobranchidae</taxon>
        <taxon>Elysia</taxon>
    </lineage>
</organism>
<feature type="region of interest" description="Disordered" evidence="1">
    <location>
        <begin position="590"/>
        <end position="619"/>
    </location>
</feature>
<feature type="compositionally biased region" description="Basic and acidic residues" evidence="1">
    <location>
        <begin position="312"/>
        <end position="321"/>
    </location>
</feature>
<feature type="compositionally biased region" description="Low complexity" evidence="1">
    <location>
        <begin position="652"/>
        <end position="663"/>
    </location>
</feature>
<feature type="compositionally biased region" description="Low complexity" evidence="1">
    <location>
        <begin position="288"/>
        <end position="303"/>
    </location>
</feature>
<dbReference type="Proteomes" id="UP001283361">
    <property type="component" value="Unassembled WGS sequence"/>
</dbReference>
<dbReference type="GO" id="GO:0044545">
    <property type="term" value="C:NSL complex"/>
    <property type="evidence" value="ECO:0007669"/>
    <property type="project" value="TreeGrafter"/>
</dbReference>
<keyword evidence="5" id="KW-1185">Reference proteome</keyword>
<feature type="compositionally biased region" description="Polar residues" evidence="1">
    <location>
        <begin position="926"/>
        <end position="945"/>
    </location>
</feature>
<feature type="compositionally biased region" description="Polar residues" evidence="1">
    <location>
        <begin position="669"/>
        <end position="684"/>
    </location>
</feature>
<dbReference type="GO" id="GO:0035035">
    <property type="term" value="F:histone acetyltransferase binding"/>
    <property type="evidence" value="ECO:0007669"/>
    <property type="project" value="TreeGrafter"/>
</dbReference>
<feature type="compositionally biased region" description="Polar residues" evidence="1">
    <location>
        <begin position="1394"/>
        <end position="1404"/>
    </location>
</feature>
<feature type="compositionally biased region" description="Basic and acidic residues" evidence="1">
    <location>
        <begin position="235"/>
        <end position="248"/>
    </location>
</feature>
<reference evidence="4" key="1">
    <citation type="journal article" date="2023" name="G3 (Bethesda)">
        <title>A reference genome for the long-term kleptoplast-retaining sea slug Elysia crispata morphotype clarki.</title>
        <authorList>
            <person name="Eastman K.E."/>
            <person name="Pendleton A.L."/>
            <person name="Shaikh M.A."/>
            <person name="Suttiyut T."/>
            <person name="Ogas R."/>
            <person name="Tomko P."/>
            <person name="Gavelis G."/>
            <person name="Widhalm J.R."/>
            <person name="Wisecaver J.H."/>
        </authorList>
    </citation>
    <scope>NUCLEOTIDE SEQUENCE</scope>
    <source>
        <strain evidence="4">ECLA1</strain>
    </source>
</reference>
<feature type="compositionally biased region" description="Polar residues" evidence="1">
    <location>
        <begin position="1030"/>
        <end position="1041"/>
    </location>
</feature>
<feature type="chain" id="PRO_5042091242" description="PEHE domain-containing protein" evidence="2">
    <location>
        <begin position="22"/>
        <end position="1434"/>
    </location>
</feature>
<feature type="compositionally biased region" description="Polar residues" evidence="1">
    <location>
        <begin position="591"/>
        <end position="602"/>
    </location>
</feature>
<dbReference type="PANTHER" id="PTHR22443:SF18">
    <property type="entry name" value="NON-SPECIFIC LETHAL 1, ISOFORM M"/>
    <property type="match status" value="1"/>
</dbReference>
<feature type="region of interest" description="Disordered" evidence="1">
    <location>
        <begin position="910"/>
        <end position="945"/>
    </location>
</feature>
<feature type="region of interest" description="Disordered" evidence="1">
    <location>
        <begin position="1372"/>
        <end position="1434"/>
    </location>
</feature>
<gene>
    <name evidence="4" type="ORF">RRG08_000455</name>
</gene>
<dbReference type="InterPro" id="IPR026180">
    <property type="entry name" value="NSL1"/>
</dbReference>
<proteinExistence type="predicted"/>
<feature type="compositionally biased region" description="Basic and acidic residues" evidence="1">
    <location>
        <begin position="1141"/>
        <end position="1152"/>
    </location>
</feature>
<evidence type="ECO:0000259" key="3">
    <source>
        <dbReference type="SMART" id="SM01300"/>
    </source>
</evidence>
<feature type="signal peptide" evidence="2">
    <location>
        <begin position="1"/>
        <end position="21"/>
    </location>
</feature>
<dbReference type="Gene3D" id="6.10.250.3170">
    <property type="match status" value="1"/>
</dbReference>
<comment type="caution">
    <text evidence="4">The sequence shown here is derived from an EMBL/GenBank/DDBJ whole genome shotgun (WGS) entry which is preliminary data.</text>
</comment>